<dbReference type="Proteomes" id="UP001291926">
    <property type="component" value="Unassembled WGS sequence"/>
</dbReference>
<evidence type="ECO:0000313" key="6">
    <source>
        <dbReference type="Proteomes" id="UP001291926"/>
    </source>
</evidence>
<dbReference type="PROSITE" id="PS50144">
    <property type="entry name" value="MATH"/>
    <property type="match status" value="1"/>
</dbReference>
<dbReference type="InterPro" id="IPR011333">
    <property type="entry name" value="SKP1/BTB/POZ_sf"/>
</dbReference>
<name>A0ABR0DG30_9LAMI</name>
<dbReference type="Pfam" id="PF22486">
    <property type="entry name" value="MATH_2"/>
    <property type="match status" value="1"/>
</dbReference>
<comment type="caution">
    <text evidence="5">The sequence shown here is derived from an EMBL/GenBank/DDBJ whole genome shotgun (WGS) entry which is preliminary data.</text>
</comment>
<evidence type="ECO:0000259" key="3">
    <source>
        <dbReference type="PROSITE" id="PS50097"/>
    </source>
</evidence>
<dbReference type="PROSITE" id="PS50097">
    <property type="entry name" value="BTB"/>
    <property type="match status" value="1"/>
</dbReference>
<evidence type="ECO:0000259" key="4">
    <source>
        <dbReference type="PROSITE" id="PS50144"/>
    </source>
</evidence>
<dbReference type="InterPro" id="IPR000210">
    <property type="entry name" value="BTB/POZ_dom"/>
</dbReference>
<evidence type="ECO:0000313" key="5">
    <source>
        <dbReference type="EMBL" id="KAK4487979.1"/>
    </source>
</evidence>
<dbReference type="CDD" id="cd18280">
    <property type="entry name" value="BTB_POZ_BPM_plant"/>
    <property type="match status" value="1"/>
</dbReference>
<proteinExistence type="inferred from homology"/>
<dbReference type="SMART" id="SM00225">
    <property type="entry name" value="BTB"/>
    <property type="match status" value="1"/>
</dbReference>
<accession>A0ABR0DG30</accession>
<organism evidence="5 6">
    <name type="scientific">Penstemon davidsonii</name>
    <dbReference type="NCBI Taxonomy" id="160366"/>
    <lineage>
        <taxon>Eukaryota</taxon>
        <taxon>Viridiplantae</taxon>
        <taxon>Streptophyta</taxon>
        <taxon>Embryophyta</taxon>
        <taxon>Tracheophyta</taxon>
        <taxon>Spermatophyta</taxon>
        <taxon>Magnoliopsida</taxon>
        <taxon>eudicotyledons</taxon>
        <taxon>Gunneridae</taxon>
        <taxon>Pentapetalae</taxon>
        <taxon>asterids</taxon>
        <taxon>lamiids</taxon>
        <taxon>Lamiales</taxon>
        <taxon>Plantaginaceae</taxon>
        <taxon>Cheloneae</taxon>
        <taxon>Penstemon</taxon>
    </lineage>
</organism>
<feature type="domain" description="MATH" evidence="4">
    <location>
        <begin position="26"/>
        <end position="169"/>
    </location>
</feature>
<dbReference type="CDD" id="cd00121">
    <property type="entry name" value="MATH"/>
    <property type="match status" value="1"/>
</dbReference>
<dbReference type="PANTHER" id="PTHR26379:SF187">
    <property type="entry name" value="OS07G0655300 PROTEIN"/>
    <property type="match status" value="1"/>
</dbReference>
<dbReference type="Pfam" id="PF24570">
    <property type="entry name" value="BACK_BPM_SPOP"/>
    <property type="match status" value="1"/>
</dbReference>
<dbReference type="SUPFAM" id="SSF54695">
    <property type="entry name" value="POZ domain"/>
    <property type="match status" value="1"/>
</dbReference>
<comment type="pathway">
    <text evidence="1">Protein modification; protein ubiquitination.</text>
</comment>
<dbReference type="InterPro" id="IPR008974">
    <property type="entry name" value="TRAF-like"/>
</dbReference>
<dbReference type="InterPro" id="IPR002083">
    <property type="entry name" value="MATH/TRAF_dom"/>
</dbReference>
<dbReference type="PANTHER" id="PTHR26379">
    <property type="entry name" value="BTB/POZ AND MATH DOMAIN-CONTAINING PROTEIN 1"/>
    <property type="match status" value="1"/>
</dbReference>
<gene>
    <name evidence="5" type="ORF">RD792_003718</name>
</gene>
<dbReference type="Gene3D" id="3.30.710.10">
    <property type="entry name" value="Potassium Channel Kv1.1, Chain A"/>
    <property type="match status" value="1"/>
</dbReference>
<dbReference type="InterPro" id="IPR056423">
    <property type="entry name" value="BACK_BPM_SPOP"/>
</dbReference>
<dbReference type="SUPFAM" id="SSF49599">
    <property type="entry name" value="TRAF domain-like"/>
    <property type="match status" value="1"/>
</dbReference>
<dbReference type="Gene3D" id="1.25.40.420">
    <property type="match status" value="1"/>
</dbReference>
<dbReference type="InterPro" id="IPR045005">
    <property type="entry name" value="BPM1-6"/>
</dbReference>
<evidence type="ECO:0000256" key="1">
    <source>
        <dbReference type="ARBA" id="ARBA00004906"/>
    </source>
</evidence>
<feature type="domain" description="BTB" evidence="3">
    <location>
        <begin position="202"/>
        <end position="269"/>
    </location>
</feature>
<protein>
    <submittedName>
        <fullName evidence="5">Uncharacterized protein</fullName>
    </submittedName>
</protein>
<dbReference type="EMBL" id="JAYDYQ010001088">
    <property type="protein sequence ID" value="KAK4487979.1"/>
    <property type="molecule type" value="Genomic_DNA"/>
</dbReference>
<sequence>MANFTSTQVPETPNLTSSTSKTVIIKGSHNFKIQGFSFTKGMGVDKYLSSDTFSVGGHLWEIQFYPDGVKNDESGEIYVSLYIAMVSKSEEDVRVWFEHFLLDESGDKWFKTRIGFWRVPKDGQRMTGPHPQTVKAGNATIGYSDYCKRTELEASPFIKDDCLTIQCTVGVLKTSMDGPKSVAQLSDLRQSYEQLLESKEESDVSFEVDGETFYAHKLILSTRSPVFKAQFFGPLKEENSRCIKIEEMHAPVFKVLLHFIYCDVIPDVEEVLAGLDSKCGDTMLTQHLLVAADRYGIQTLKSLCEVRLCENIAINTVAASLTLAEQHGCFLLKSSCLEFIRLPENLEAVIQTDGFKNLKESCPAVIDELLISVARVRDYSCVSCGLGLGSRR</sequence>
<dbReference type="Pfam" id="PF00651">
    <property type="entry name" value="BTB"/>
    <property type="match status" value="1"/>
</dbReference>
<evidence type="ECO:0000256" key="2">
    <source>
        <dbReference type="ARBA" id="ARBA00010846"/>
    </source>
</evidence>
<dbReference type="Gene3D" id="2.60.210.10">
    <property type="entry name" value="Apoptosis, Tumor Necrosis Factor Receptor Associated Protein 2, Chain A"/>
    <property type="match status" value="1"/>
</dbReference>
<keyword evidence="6" id="KW-1185">Reference proteome</keyword>
<reference evidence="5 6" key="1">
    <citation type="journal article" date="2023" name="bioRxiv">
        <title>Genome report: Whole genome sequence and annotation of Penstemon davidsonii.</title>
        <authorList>
            <person name="Ostevik K.L."/>
            <person name="Alabady M."/>
            <person name="Zhang M."/>
            <person name="Rausher M.D."/>
        </authorList>
    </citation>
    <scope>NUCLEOTIDE SEQUENCE [LARGE SCALE GENOMIC DNA]</scope>
    <source>
        <strain evidence="5">DNT005</strain>
        <tissue evidence="5">Whole leaf</tissue>
    </source>
</reference>
<comment type="similarity">
    <text evidence="2">Belongs to the Tdpoz family.</text>
</comment>